<proteinExistence type="predicted"/>
<gene>
    <name evidence="2" type="ORF">GCM10011495_15280</name>
</gene>
<reference evidence="3" key="1">
    <citation type="journal article" date="2019" name="Int. J. Syst. Evol. Microbiol.">
        <title>The Global Catalogue of Microorganisms (GCM) 10K type strain sequencing project: providing services to taxonomists for standard genome sequencing and annotation.</title>
        <authorList>
            <consortium name="The Broad Institute Genomics Platform"/>
            <consortium name="The Broad Institute Genome Sequencing Center for Infectious Disease"/>
            <person name="Wu L."/>
            <person name="Ma J."/>
        </authorList>
    </citation>
    <scope>NUCLEOTIDE SEQUENCE [LARGE SCALE GENOMIC DNA]</scope>
    <source>
        <strain evidence="3">CGMCC 1.14966</strain>
    </source>
</reference>
<organism evidence="2 3">
    <name type="scientific">Hymenobacter frigidus</name>
    <dbReference type="NCBI Taxonomy" id="1524095"/>
    <lineage>
        <taxon>Bacteria</taxon>
        <taxon>Pseudomonadati</taxon>
        <taxon>Bacteroidota</taxon>
        <taxon>Cytophagia</taxon>
        <taxon>Cytophagales</taxon>
        <taxon>Hymenobacteraceae</taxon>
        <taxon>Hymenobacter</taxon>
    </lineage>
</organism>
<dbReference type="PANTHER" id="PTHR30007:SF1">
    <property type="entry name" value="BLR1914 PROTEIN"/>
    <property type="match status" value="1"/>
</dbReference>
<sequence length="128" mass="14340">MSTKIHACTEALGNAVRLIATGGQAGDCPQALPLLKGLQPGKVLADTAYDSDENRAYCAQNGIEAVIPSRPNRLEPAPMDAETYRDRNKIERFFGRLKQYRRLATRYEKTAVSFLAFWHIGAMIDWLR</sequence>
<evidence type="ECO:0000259" key="1">
    <source>
        <dbReference type="Pfam" id="PF13586"/>
    </source>
</evidence>
<feature type="domain" description="Transposase DDE" evidence="1">
    <location>
        <begin position="43"/>
        <end position="128"/>
    </location>
</feature>
<comment type="caution">
    <text evidence="2">The sequence shown here is derived from an EMBL/GenBank/DDBJ whole genome shotgun (WGS) entry which is preliminary data.</text>
</comment>
<dbReference type="Proteomes" id="UP000637774">
    <property type="component" value="Unassembled WGS sequence"/>
</dbReference>
<evidence type="ECO:0000313" key="3">
    <source>
        <dbReference type="Proteomes" id="UP000637774"/>
    </source>
</evidence>
<dbReference type="Pfam" id="PF13586">
    <property type="entry name" value="DDE_Tnp_1_2"/>
    <property type="match status" value="1"/>
</dbReference>
<dbReference type="InterPro" id="IPR025668">
    <property type="entry name" value="Tnp_DDE_dom"/>
</dbReference>
<name>A0ABQ2A109_9BACT</name>
<dbReference type="PANTHER" id="PTHR30007">
    <property type="entry name" value="PHP DOMAIN PROTEIN"/>
    <property type="match status" value="1"/>
</dbReference>
<dbReference type="EMBL" id="BMGY01000011">
    <property type="protein sequence ID" value="GGH84115.1"/>
    <property type="molecule type" value="Genomic_DNA"/>
</dbReference>
<keyword evidence="3" id="KW-1185">Reference proteome</keyword>
<accession>A0ABQ2A109</accession>
<dbReference type="NCBIfam" id="NF033580">
    <property type="entry name" value="transpos_IS5_3"/>
    <property type="match status" value="1"/>
</dbReference>
<protein>
    <recommendedName>
        <fullName evidence="1">Transposase DDE domain-containing protein</fullName>
    </recommendedName>
</protein>
<evidence type="ECO:0000313" key="2">
    <source>
        <dbReference type="EMBL" id="GGH84115.1"/>
    </source>
</evidence>